<feature type="domain" description="LOB" evidence="3">
    <location>
        <begin position="1"/>
        <end position="110"/>
    </location>
</feature>
<reference evidence="6 8" key="3">
    <citation type="submission" date="2015-12" db="EMBL/GenBank/DDBJ databases">
        <title>Update maize B73 reference genome by single molecule sequencing technologies.</title>
        <authorList>
            <consortium name="Maize Genome Sequencing Project"/>
            <person name="Ware D."/>
        </authorList>
    </citation>
    <scope>NUCLEOTIDE SEQUENCE [LARGE SCALE GENOMIC DNA]</scope>
    <source>
        <strain evidence="8">cv. B73</strain>
        <tissue evidence="6">Seedling</tissue>
    </source>
</reference>
<dbReference type="AlphaFoldDB" id="B4FE47"/>
<sequence length="329" mass="36067">MSCNGCRVLRKGCSEACVLRPCLQWIDAAEAQGHATVFVAKFFGRAGLLSFISAVPDAQRPAYYCLPGLLWSMAPPRSPVPVAAVRGGGADHQPGARRGGAAGHGELAPLPGRRRHRAAGRRHRPAAGAWRRDGPPVRAPRRHRQARRRLVHLLHGEAGAEGRRRCRGAARGGGGGVLRPRAVPQQQPRVPAGDGGREEGPPPAARHAVHELGRVRHDHGRRRQGARAAQPFCLMKPPVDDAGQTKPNHTRSGSLDWPPCDVMFCLDDLSRRPGVFSRRRRRQGRFSFVSGCGLRFYFWLRSSGSRKETTSSSRSRPRSPVCVWAKMRL</sequence>
<dbReference type="GO" id="GO:0010468">
    <property type="term" value="P:regulation of gene expression"/>
    <property type="evidence" value="ECO:0000318"/>
    <property type="project" value="GO_Central"/>
</dbReference>
<evidence type="ECO:0000259" key="3">
    <source>
        <dbReference type="PROSITE" id="PS50891"/>
    </source>
</evidence>
<reference evidence="7" key="4">
    <citation type="submission" date="2019-07" db="EMBL/GenBank/DDBJ databases">
        <authorList>
            <person name="Seetharam A."/>
            <person name="Woodhouse M."/>
            <person name="Cannon E."/>
        </authorList>
    </citation>
    <scope>NUCLEOTIDE SEQUENCE [LARGE SCALE GENOMIC DNA]</scope>
    <source>
        <strain evidence="7">cv. B73</strain>
    </source>
</reference>
<evidence type="ECO:0000313" key="8">
    <source>
        <dbReference type="Proteomes" id="UP000007305"/>
    </source>
</evidence>
<accession>B4FE47</accession>
<evidence type="ECO:0000313" key="7">
    <source>
        <dbReference type="EnsemblPlants" id="Zm00001eb020740_P001"/>
    </source>
</evidence>
<keyword evidence="8" id="KW-1185">Reference proteome</keyword>
<comment type="similarity">
    <text evidence="1">Belongs to the LOB domain-containing protein family.</text>
</comment>
<evidence type="ECO:0000313" key="4">
    <source>
        <dbReference type="EMBL" id="ACF80390.1"/>
    </source>
</evidence>
<dbReference type="EMBL" id="CM007647">
    <property type="protein sequence ID" value="ONL99076.1"/>
    <property type="molecule type" value="Genomic_DNA"/>
</dbReference>
<feature type="region of interest" description="Disordered" evidence="2">
    <location>
        <begin position="86"/>
        <end position="145"/>
    </location>
</feature>
<dbReference type="PANTHER" id="PTHR31304">
    <property type="entry name" value="LOB DOMAIN-CONTAINING PROTEIN 38"/>
    <property type="match status" value="1"/>
</dbReference>
<evidence type="ECO:0000256" key="2">
    <source>
        <dbReference type="SAM" id="MobiDB-lite"/>
    </source>
</evidence>
<name>B4FE47_MAIZE</name>
<feature type="compositionally biased region" description="Basic residues" evidence="2">
    <location>
        <begin position="112"/>
        <end position="125"/>
    </location>
</feature>
<dbReference type="EMBL" id="KJ727632">
    <property type="protein sequence ID" value="AIB05123.1"/>
    <property type="molecule type" value="mRNA"/>
</dbReference>
<dbReference type="PANTHER" id="PTHR31304:SF58">
    <property type="entry name" value="LOB DOMAIN-CONTAINING PROTEIN 38"/>
    <property type="match status" value="1"/>
</dbReference>
<reference evidence="4" key="1">
    <citation type="journal article" date="2009" name="PLoS Genet.">
        <title>Sequencing, mapping, and analysis of 27,455 maize full-length cDNAs.</title>
        <authorList>
            <person name="Soderlund C."/>
            <person name="Descour A."/>
            <person name="Kudrna D."/>
            <person name="Bomhoff M."/>
            <person name="Boyd L."/>
            <person name="Currie J."/>
            <person name="Angelova A."/>
            <person name="Collura K."/>
            <person name="Wissotski M."/>
            <person name="Ashley E."/>
            <person name="Morrow D."/>
            <person name="Fernandes J."/>
            <person name="Walbot V."/>
            <person name="Yu Y."/>
        </authorList>
    </citation>
    <scope>NUCLEOTIDE SEQUENCE</scope>
    <source>
        <strain evidence="4">B73</strain>
    </source>
</reference>
<dbReference type="eggNOG" id="ENOG502QU8T">
    <property type="taxonomic scope" value="Eukaryota"/>
</dbReference>
<dbReference type="Pfam" id="PF03195">
    <property type="entry name" value="LOB"/>
    <property type="match status" value="1"/>
</dbReference>
<feature type="region of interest" description="Disordered" evidence="2">
    <location>
        <begin position="162"/>
        <end position="205"/>
    </location>
</feature>
<feature type="compositionally biased region" description="Low complexity" evidence="2">
    <location>
        <begin position="179"/>
        <end position="192"/>
    </location>
</feature>
<dbReference type="KEGG" id="zma:100193187"/>
<reference evidence="5" key="2">
    <citation type="submission" date="2014-04" db="EMBL/GenBank/DDBJ databases">
        <title>The Maize TFome - Development of a transcription factor open reading frame collection for functional genomics.</title>
        <authorList>
            <person name="Burdo B."/>
            <person name="Gray J."/>
            <person name="Goetting-Minesky M.P."/>
            <person name="Wittler B."/>
            <person name="Hunt M."/>
            <person name="Li T."/>
            <person name="Velliquette D."/>
            <person name="Thomas J."/>
            <person name="Gentzel I."/>
            <person name="Dos Santos Brito M."/>
            <person name="Mejia-Guerra M.K."/>
            <person name="Connolly L.N."/>
            <person name="Qaisi D."/>
            <person name="Li W."/>
            <person name="Casas M.I."/>
            <person name="Doseff A.I."/>
            <person name="Grotewold E."/>
        </authorList>
    </citation>
    <scope>NUCLEOTIDE SEQUENCE</scope>
</reference>
<evidence type="ECO:0000256" key="1">
    <source>
        <dbReference type="ARBA" id="ARBA00005474"/>
    </source>
</evidence>
<dbReference type="Gramene" id="Zm00001eb020740_T001">
    <property type="protein sequence ID" value="Zm00001eb020740_P001"/>
    <property type="gene ID" value="Zm00001eb020740"/>
</dbReference>
<gene>
    <name evidence="7" type="primary">LOC100193187</name>
    <name evidence="5" type="synonym">LOB14</name>
    <name evidence="6" type="ORF">ZEAMMB73_Zm00001d029601</name>
</gene>
<organism evidence="4">
    <name type="scientific">Zea mays</name>
    <name type="common">Maize</name>
    <dbReference type="NCBI Taxonomy" id="4577"/>
    <lineage>
        <taxon>Eukaryota</taxon>
        <taxon>Viridiplantae</taxon>
        <taxon>Streptophyta</taxon>
        <taxon>Embryophyta</taxon>
        <taxon>Tracheophyta</taxon>
        <taxon>Spermatophyta</taxon>
        <taxon>Magnoliopsida</taxon>
        <taxon>Liliopsida</taxon>
        <taxon>Poales</taxon>
        <taxon>Poaceae</taxon>
        <taxon>PACMAD clade</taxon>
        <taxon>Panicoideae</taxon>
        <taxon>Andropogonodae</taxon>
        <taxon>Andropogoneae</taxon>
        <taxon>Tripsacinae</taxon>
        <taxon>Zea</taxon>
    </lineage>
</organism>
<protein>
    <submittedName>
        <fullName evidence="6">LOB domain-containing protein 38</fullName>
    </submittedName>
    <submittedName>
        <fullName evidence="5">LOB transcription factor</fullName>
    </submittedName>
</protein>
<dbReference type="EMBL" id="BT035385">
    <property type="protein sequence ID" value="ACF80390.1"/>
    <property type="molecule type" value="mRNA"/>
</dbReference>
<dbReference type="Proteomes" id="UP000007305">
    <property type="component" value="Chromosome 1"/>
</dbReference>
<dbReference type="InterPro" id="IPR004883">
    <property type="entry name" value="LOB"/>
</dbReference>
<dbReference type="PaxDb" id="4577-GRMZM2G044902_P01"/>
<reference evidence="7" key="5">
    <citation type="submission" date="2021-05" db="UniProtKB">
        <authorList>
            <consortium name="EnsemblPlants"/>
        </authorList>
    </citation>
    <scope>IDENTIFICATION</scope>
    <source>
        <strain evidence="7">cv. B73</strain>
    </source>
</reference>
<dbReference type="GeneID" id="100193187"/>
<dbReference type="PROSITE" id="PS50891">
    <property type="entry name" value="LOB"/>
    <property type="match status" value="1"/>
</dbReference>
<evidence type="ECO:0000313" key="6">
    <source>
        <dbReference type="EMBL" id="ONL99076.1"/>
    </source>
</evidence>
<evidence type="ECO:0000313" key="5">
    <source>
        <dbReference type="EMBL" id="AIB05123.1"/>
    </source>
</evidence>
<dbReference type="ExpressionAtlas" id="B4FE47">
    <property type="expression patterns" value="baseline and differential"/>
</dbReference>
<dbReference type="EnsemblPlants" id="Zm00001eb020740_T001">
    <property type="protein sequence ID" value="Zm00001eb020740_P001"/>
    <property type="gene ID" value="Zm00001eb020740"/>
</dbReference>
<dbReference type="RefSeq" id="NP_001131814.1">
    <property type="nucleotide sequence ID" value="NM_001138342.1"/>
</dbReference>
<proteinExistence type="evidence at transcript level"/>